<evidence type="ECO:0000256" key="10">
    <source>
        <dbReference type="ARBA" id="ARBA00022840"/>
    </source>
</evidence>
<evidence type="ECO:0000259" key="15">
    <source>
        <dbReference type="PROSITE" id="PS50885"/>
    </source>
</evidence>
<dbReference type="InterPro" id="IPR036097">
    <property type="entry name" value="HisK_dim/P_sf"/>
</dbReference>
<protein>
    <recommendedName>
        <fullName evidence="3">histidine kinase</fullName>
        <ecNumber evidence="3">2.7.13.3</ecNumber>
    </recommendedName>
</protein>
<keyword evidence="4" id="KW-1003">Cell membrane</keyword>
<keyword evidence="10" id="KW-0067">ATP-binding</keyword>
<reference evidence="17" key="1">
    <citation type="submission" date="2012-11" db="EMBL/GenBank/DDBJ databases">
        <authorList>
            <person name="Lucero-Rivera Y.E."/>
            <person name="Tovar-Ramirez D."/>
        </authorList>
    </citation>
    <scope>NUCLEOTIDE SEQUENCE [LARGE SCALE GENOMIC DNA]</scope>
    <source>
        <strain evidence="17">Araruama</strain>
    </source>
</reference>
<dbReference type="SMART" id="SM00388">
    <property type="entry name" value="HisKA"/>
    <property type="match status" value="1"/>
</dbReference>
<dbReference type="EC" id="2.7.13.3" evidence="3"/>
<dbReference type="GO" id="GO:0005886">
    <property type="term" value="C:plasma membrane"/>
    <property type="evidence" value="ECO:0007669"/>
    <property type="project" value="UniProtKB-SubCell"/>
</dbReference>
<dbReference type="Pfam" id="PF00512">
    <property type="entry name" value="HisKA"/>
    <property type="match status" value="1"/>
</dbReference>
<comment type="subcellular location">
    <subcellularLocation>
        <location evidence="2">Cell membrane</location>
        <topology evidence="2">Multi-pass membrane protein</topology>
    </subcellularLocation>
</comment>
<dbReference type="EMBL" id="ATBP01000329">
    <property type="protein sequence ID" value="ETR71044.1"/>
    <property type="molecule type" value="Genomic_DNA"/>
</dbReference>
<dbReference type="InterPro" id="IPR050398">
    <property type="entry name" value="HssS/ArlS-like"/>
</dbReference>
<keyword evidence="9 16" id="KW-0418">Kinase</keyword>
<evidence type="ECO:0000259" key="14">
    <source>
        <dbReference type="PROSITE" id="PS50109"/>
    </source>
</evidence>
<accession>A0A1V1P8D5</accession>
<keyword evidence="6" id="KW-0808">Transferase</keyword>
<sequence>MSIPVALFFWGFAGWLIAQRLLKPIHLICQTAENITVRGLDQRISNIDTENELSRLINVFNCMLDRLEKSFNQASRFTADAAHELQTPLTILQGVLDDAIQQAIQDQQETQLLVTLSDEVQRLKAIVRKLLILAQADVGQLQLRLEQVNFSELVSLTIEDILLIAPHLTVQHHVKPNIMVMADYDLLNQVIQNLSTNAIKYNTENGTIVMNLTIDNSDAIFSISNTGVIISKEDQDNIFNRFYRVDGSHSKRIHGVGLGLSLAREIVIAHRGSLTLSQSSDEFTTFLLKLPRIIPD</sequence>
<dbReference type="InterPro" id="IPR003660">
    <property type="entry name" value="HAMP_dom"/>
</dbReference>
<dbReference type="InterPro" id="IPR005467">
    <property type="entry name" value="His_kinase_dom"/>
</dbReference>
<evidence type="ECO:0000256" key="6">
    <source>
        <dbReference type="ARBA" id="ARBA00022679"/>
    </source>
</evidence>
<evidence type="ECO:0000256" key="9">
    <source>
        <dbReference type="ARBA" id="ARBA00022777"/>
    </source>
</evidence>
<dbReference type="FunFam" id="3.30.565.10:FF:000006">
    <property type="entry name" value="Sensor histidine kinase WalK"/>
    <property type="match status" value="1"/>
</dbReference>
<evidence type="ECO:0000256" key="5">
    <source>
        <dbReference type="ARBA" id="ARBA00022553"/>
    </source>
</evidence>
<dbReference type="Pfam" id="PF02518">
    <property type="entry name" value="HATPase_c"/>
    <property type="match status" value="1"/>
</dbReference>
<dbReference type="PANTHER" id="PTHR45528:SF1">
    <property type="entry name" value="SENSOR HISTIDINE KINASE CPXA"/>
    <property type="match status" value="1"/>
</dbReference>
<dbReference type="SUPFAM" id="SSF47384">
    <property type="entry name" value="Homodimeric domain of signal transducing histidine kinase"/>
    <property type="match status" value="1"/>
</dbReference>
<evidence type="ECO:0000256" key="3">
    <source>
        <dbReference type="ARBA" id="ARBA00012438"/>
    </source>
</evidence>
<proteinExistence type="predicted"/>
<keyword evidence="12" id="KW-0902">Two-component regulatory system</keyword>
<feature type="domain" description="HAMP" evidence="15">
    <location>
        <begin position="19"/>
        <end position="72"/>
    </location>
</feature>
<dbReference type="SUPFAM" id="SSF55874">
    <property type="entry name" value="ATPase domain of HSP90 chaperone/DNA topoisomerase II/histidine kinase"/>
    <property type="match status" value="1"/>
</dbReference>
<dbReference type="SMART" id="SM00387">
    <property type="entry name" value="HATPase_c"/>
    <property type="match status" value="1"/>
</dbReference>
<dbReference type="GO" id="GO:0005524">
    <property type="term" value="F:ATP binding"/>
    <property type="evidence" value="ECO:0007669"/>
    <property type="project" value="UniProtKB-KW"/>
</dbReference>
<dbReference type="Proteomes" id="UP000189670">
    <property type="component" value="Unassembled WGS sequence"/>
</dbReference>
<evidence type="ECO:0000256" key="1">
    <source>
        <dbReference type="ARBA" id="ARBA00000085"/>
    </source>
</evidence>
<organism evidence="16 17">
    <name type="scientific">Candidatus Magnetoglobus multicellularis str. Araruama</name>
    <dbReference type="NCBI Taxonomy" id="890399"/>
    <lineage>
        <taxon>Bacteria</taxon>
        <taxon>Pseudomonadati</taxon>
        <taxon>Thermodesulfobacteriota</taxon>
        <taxon>Desulfobacteria</taxon>
        <taxon>Desulfobacterales</taxon>
        <taxon>Desulfobacteraceae</taxon>
        <taxon>Candidatus Magnetoglobus</taxon>
    </lineage>
</organism>
<evidence type="ECO:0000256" key="4">
    <source>
        <dbReference type="ARBA" id="ARBA00022475"/>
    </source>
</evidence>
<dbReference type="InterPro" id="IPR004358">
    <property type="entry name" value="Sig_transdc_His_kin-like_C"/>
</dbReference>
<evidence type="ECO:0000256" key="13">
    <source>
        <dbReference type="ARBA" id="ARBA00023136"/>
    </source>
</evidence>
<dbReference type="AlphaFoldDB" id="A0A1V1P8D5"/>
<dbReference type="PROSITE" id="PS50885">
    <property type="entry name" value="HAMP"/>
    <property type="match status" value="1"/>
</dbReference>
<dbReference type="PROSITE" id="PS50109">
    <property type="entry name" value="HIS_KIN"/>
    <property type="match status" value="1"/>
</dbReference>
<feature type="domain" description="Histidine kinase" evidence="14">
    <location>
        <begin position="80"/>
        <end position="294"/>
    </location>
</feature>
<evidence type="ECO:0000313" key="17">
    <source>
        <dbReference type="Proteomes" id="UP000189670"/>
    </source>
</evidence>
<evidence type="ECO:0000256" key="7">
    <source>
        <dbReference type="ARBA" id="ARBA00022692"/>
    </source>
</evidence>
<comment type="caution">
    <text evidence="16">The sequence shown here is derived from an EMBL/GenBank/DDBJ whole genome shotgun (WGS) entry which is preliminary data.</text>
</comment>
<dbReference type="Gene3D" id="1.10.287.130">
    <property type="match status" value="1"/>
</dbReference>
<dbReference type="InterPro" id="IPR003661">
    <property type="entry name" value="HisK_dim/P_dom"/>
</dbReference>
<dbReference type="Gene3D" id="3.30.565.10">
    <property type="entry name" value="Histidine kinase-like ATPase, C-terminal domain"/>
    <property type="match status" value="1"/>
</dbReference>
<dbReference type="Pfam" id="PF00672">
    <property type="entry name" value="HAMP"/>
    <property type="match status" value="1"/>
</dbReference>
<dbReference type="GO" id="GO:0000155">
    <property type="term" value="F:phosphorelay sensor kinase activity"/>
    <property type="evidence" value="ECO:0007669"/>
    <property type="project" value="InterPro"/>
</dbReference>
<dbReference type="SMART" id="SM00304">
    <property type="entry name" value="HAMP"/>
    <property type="match status" value="1"/>
</dbReference>
<dbReference type="Gene3D" id="6.10.340.10">
    <property type="match status" value="1"/>
</dbReference>
<comment type="catalytic activity">
    <reaction evidence="1">
        <text>ATP + protein L-histidine = ADP + protein N-phospho-L-histidine.</text>
        <dbReference type="EC" id="2.7.13.3"/>
    </reaction>
</comment>
<dbReference type="SUPFAM" id="SSF158472">
    <property type="entry name" value="HAMP domain-like"/>
    <property type="match status" value="1"/>
</dbReference>
<evidence type="ECO:0000256" key="2">
    <source>
        <dbReference type="ARBA" id="ARBA00004651"/>
    </source>
</evidence>
<dbReference type="PANTHER" id="PTHR45528">
    <property type="entry name" value="SENSOR HISTIDINE KINASE CPXA"/>
    <property type="match status" value="1"/>
</dbReference>
<keyword evidence="5" id="KW-0597">Phosphoprotein</keyword>
<keyword evidence="8" id="KW-0547">Nucleotide-binding</keyword>
<evidence type="ECO:0000256" key="8">
    <source>
        <dbReference type="ARBA" id="ARBA00022741"/>
    </source>
</evidence>
<evidence type="ECO:0000256" key="11">
    <source>
        <dbReference type="ARBA" id="ARBA00022989"/>
    </source>
</evidence>
<dbReference type="CDD" id="cd06225">
    <property type="entry name" value="HAMP"/>
    <property type="match status" value="1"/>
</dbReference>
<dbReference type="InterPro" id="IPR036890">
    <property type="entry name" value="HATPase_C_sf"/>
</dbReference>
<gene>
    <name evidence="16" type="ORF">OMM_02785</name>
</gene>
<keyword evidence="7" id="KW-0812">Transmembrane</keyword>
<evidence type="ECO:0000256" key="12">
    <source>
        <dbReference type="ARBA" id="ARBA00023012"/>
    </source>
</evidence>
<dbReference type="CDD" id="cd00082">
    <property type="entry name" value="HisKA"/>
    <property type="match status" value="1"/>
</dbReference>
<evidence type="ECO:0000313" key="16">
    <source>
        <dbReference type="EMBL" id="ETR71044.1"/>
    </source>
</evidence>
<dbReference type="PRINTS" id="PR00344">
    <property type="entry name" value="BCTRLSENSOR"/>
</dbReference>
<dbReference type="InterPro" id="IPR003594">
    <property type="entry name" value="HATPase_dom"/>
</dbReference>
<keyword evidence="11" id="KW-1133">Transmembrane helix</keyword>
<name>A0A1V1P8D5_9BACT</name>
<keyword evidence="13" id="KW-0472">Membrane</keyword>